<evidence type="ECO:0000313" key="3">
    <source>
        <dbReference type="EMBL" id="PWA12021.1"/>
    </source>
</evidence>
<feature type="coiled-coil region" evidence="1">
    <location>
        <begin position="63"/>
        <end position="90"/>
    </location>
</feature>
<organism evidence="3 4">
    <name type="scientific">Pueribacillus theae</name>
    <dbReference type="NCBI Taxonomy" id="2171751"/>
    <lineage>
        <taxon>Bacteria</taxon>
        <taxon>Bacillati</taxon>
        <taxon>Bacillota</taxon>
        <taxon>Bacilli</taxon>
        <taxon>Bacillales</taxon>
        <taxon>Bacillaceae</taxon>
        <taxon>Pueribacillus</taxon>
    </lineage>
</organism>
<name>A0A2U1K3D5_9BACI</name>
<reference evidence="3 4" key="1">
    <citation type="submission" date="2018-04" db="EMBL/GenBank/DDBJ databases">
        <title>Camelliibacillus theae gen. nov., sp. nov., isolated from Pu'er tea.</title>
        <authorList>
            <person name="Niu L."/>
        </authorList>
    </citation>
    <scope>NUCLEOTIDE SEQUENCE [LARGE SCALE GENOMIC DNA]</scope>
    <source>
        <strain evidence="3 4">T8</strain>
    </source>
</reference>
<gene>
    <name evidence="3" type="ORF">DCC39_08025</name>
</gene>
<keyword evidence="1" id="KW-0175">Coiled coil</keyword>
<dbReference type="Pfam" id="PF10112">
    <property type="entry name" value="Halogen_Hydrol"/>
    <property type="match status" value="1"/>
</dbReference>
<feature type="transmembrane region" description="Helical" evidence="2">
    <location>
        <begin position="7"/>
        <end position="27"/>
    </location>
</feature>
<proteinExistence type="predicted"/>
<accession>A0A2U1K3D5</accession>
<protein>
    <submittedName>
        <fullName evidence="3">Protein xpaC</fullName>
    </submittedName>
</protein>
<dbReference type="InterPro" id="IPR018770">
    <property type="entry name" value="ChloroindolylP_hydrolase"/>
</dbReference>
<keyword evidence="2" id="KW-0812">Transmembrane</keyword>
<keyword evidence="4" id="KW-1185">Reference proteome</keyword>
<feature type="transmembrane region" description="Helical" evidence="2">
    <location>
        <begin position="33"/>
        <end position="51"/>
    </location>
</feature>
<dbReference type="Proteomes" id="UP000245998">
    <property type="component" value="Unassembled WGS sequence"/>
</dbReference>
<sequence length="217" mass="25499">MKALLQFILRSVAAFFSAGIVWPVSFFAFHQSFLLASFYALLGGGVVYFSLKQIEHFQHLRKNGLTRREYKFIEENLKEAKQKIVRLRKSMTSVRGISHIKQNFNMIRTVQKIYSNTKKEPRRFYQAERFFYSHLDSLVELTEKYAFLSSQPAKTKELSRSLRETREMISQINEAIEEDLRAMLVDDVDTLHFELDVAKQSVNRLKDTERRSSSERA</sequence>
<comment type="caution">
    <text evidence="3">The sequence shown here is derived from an EMBL/GenBank/DDBJ whole genome shotgun (WGS) entry which is preliminary data.</text>
</comment>
<dbReference type="OrthoDB" id="2081028at2"/>
<dbReference type="AlphaFoldDB" id="A0A2U1K3D5"/>
<evidence type="ECO:0000256" key="2">
    <source>
        <dbReference type="SAM" id="Phobius"/>
    </source>
</evidence>
<evidence type="ECO:0000256" key="1">
    <source>
        <dbReference type="SAM" id="Coils"/>
    </source>
</evidence>
<keyword evidence="2" id="KW-0472">Membrane</keyword>
<keyword evidence="2" id="KW-1133">Transmembrane helix</keyword>
<dbReference type="EMBL" id="QCZG01000013">
    <property type="protein sequence ID" value="PWA12021.1"/>
    <property type="molecule type" value="Genomic_DNA"/>
</dbReference>
<evidence type="ECO:0000313" key="4">
    <source>
        <dbReference type="Proteomes" id="UP000245998"/>
    </source>
</evidence>
<dbReference type="RefSeq" id="WP_116554379.1">
    <property type="nucleotide sequence ID" value="NZ_QCZG01000013.1"/>
</dbReference>